<protein>
    <submittedName>
        <fullName evidence="2">Sulfite oxidase-like oxidoreductase</fullName>
    </submittedName>
</protein>
<dbReference type="Gene3D" id="3.90.420.10">
    <property type="entry name" value="Oxidoreductase, molybdopterin-binding domain"/>
    <property type="match status" value="1"/>
</dbReference>
<dbReference type="InterPro" id="IPR000572">
    <property type="entry name" value="OxRdtase_Mopterin-bd_dom"/>
</dbReference>
<dbReference type="CDD" id="cd02109">
    <property type="entry name" value="arch_bact_SO_family_Moco"/>
    <property type="match status" value="1"/>
</dbReference>
<keyword evidence="3" id="KW-1185">Reference proteome</keyword>
<organism evidence="2 3">
    <name type="scientific">Paenibacillus herberti</name>
    <dbReference type="NCBI Taxonomy" id="1619309"/>
    <lineage>
        <taxon>Bacteria</taxon>
        <taxon>Bacillati</taxon>
        <taxon>Bacillota</taxon>
        <taxon>Bacilli</taxon>
        <taxon>Bacillales</taxon>
        <taxon>Paenibacillaceae</taxon>
        <taxon>Paenibacillus</taxon>
    </lineage>
</organism>
<dbReference type="Pfam" id="PF00174">
    <property type="entry name" value="Oxidored_molyb"/>
    <property type="match status" value="1"/>
</dbReference>
<accession>A0A229NWJ9</accession>
<evidence type="ECO:0000259" key="1">
    <source>
        <dbReference type="Pfam" id="PF00174"/>
    </source>
</evidence>
<name>A0A229NWJ9_9BACL</name>
<dbReference type="PANTHER" id="PTHR43032:SF4">
    <property type="entry name" value="OXIDOREDUCTASE MOLYBDOPTERIN-BINDING DOMAIN-CONTAINING PROTEIN"/>
    <property type="match status" value="1"/>
</dbReference>
<evidence type="ECO:0000313" key="3">
    <source>
        <dbReference type="Proteomes" id="UP000215145"/>
    </source>
</evidence>
<dbReference type="RefSeq" id="WP_089524842.1">
    <property type="nucleotide sequence ID" value="NZ_NMUQ01000002.1"/>
</dbReference>
<dbReference type="InterPro" id="IPR036374">
    <property type="entry name" value="OxRdtase_Mopterin-bd_sf"/>
</dbReference>
<gene>
    <name evidence="2" type="ORF">CGZ75_13575</name>
</gene>
<dbReference type="AlphaFoldDB" id="A0A229NWJ9"/>
<dbReference type="SUPFAM" id="SSF56524">
    <property type="entry name" value="Oxidoreductase molybdopterin-binding domain"/>
    <property type="match status" value="1"/>
</dbReference>
<dbReference type="OrthoDB" id="9778777at2"/>
<dbReference type="Proteomes" id="UP000215145">
    <property type="component" value="Unassembled WGS sequence"/>
</dbReference>
<feature type="domain" description="Oxidoreductase molybdopterin-binding" evidence="1">
    <location>
        <begin position="50"/>
        <end position="198"/>
    </location>
</feature>
<proteinExistence type="predicted"/>
<dbReference type="EMBL" id="NMUQ01000002">
    <property type="protein sequence ID" value="OXM14019.1"/>
    <property type="molecule type" value="Genomic_DNA"/>
</dbReference>
<sequence length="233" mass="27279">MNQPYESDKAKRLKRNAAALMQKIKPDAKYGDRVPPGETVTERFPILHEGAVPVYNMETWDLCVNGAVKQERRFSFTELKGLPRVTVMRDIHCVTRWSKMDTVWEGILFRDFLRHAGIEPLPEAKHVMVYGDYDYETNMPLADLMGDDILLAFSYGGEPLTEKHGGPLRLVVPHLYFWKSAKWLRGFEFMTEDRPGFWERNGFHNEADPFKEERYSGNDFEIPEDEWVHKDYD</sequence>
<reference evidence="2 3" key="1">
    <citation type="submission" date="2017-07" db="EMBL/GenBank/DDBJ databases">
        <title>Paenibacillus herberti R33 genome sequencing and assembly.</title>
        <authorList>
            <person name="Su W."/>
        </authorList>
    </citation>
    <scope>NUCLEOTIDE SEQUENCE [LARGE SCALE GENOMIC DNA]</scope>
    <source>
        <strain evidence="2 3">R33</strain>
    </source>
</reference>
<dbReference type="PANTHER" id="PTHR43032">
    <property type="entry name" value="PROTEIN-METHIONINE-SULFOXIDE REDUCTASE"/>
    <property type="match status" value="1"/>
</dbReference>
<comment type="caution">
    <text evidence="2">The sequence shown here is derived from an EMBL/GenBank/DDBJ whole genome shotgun (WGS) entry which is preliminary data.</text>
</comment>
<evidence type="ECO:0000313" key="2">
    <source>
        <dbReference type="EMBL" id="OXM14019.1"/>
    </source>
</evidence>